<evidence type="ECO:0000313" key="3">
    <source>
        <dbReference type="EMBL" id="RFS87161.1"/>
    </source>
</evidence>
<dbReference type="PANTHER" id="PTHR11941">
    <property type="entry name" value="ENOYL-COA HYDRATASE-RELATED"/>
    <property type="match status" value="1"/>
</dbReference>
<dbReference type="CDD" id="cd06558">
    <property type="entry name" value="crotonase-like"/>
    <property type="match status" value="1"/>
</dbReference>
<dbReference type="InterPro" id="IPR029045">
    <property type="entry name" value="ClpP/crotonase-like_dom_sf"/>
</dbReference>
<gene>
    <name evidence="3" type="ORF">D0T12_02630</name>
</gene>
<dbReference type="Pfam" id="PF00378">
    <property type="entry name" value="ECH_1"/>
    <property type="match status" value="1"/>
</dbReference>
<comment type="similarity">
    <text evidence="1">Belongs to the enoyl-CoA hydratase/isomerase family.</text>
</comment>
<organism evidence="3 4">
    <name type="scientific">Actinomadura spongiicola</name>
    <dbReference type="NCBI Taxonomy" id="2303421"/>
    <lineage>
        <taxon>Bacteria</taxon>
        <taxon>Bacillati</taxon>
        <taxon>Actinomycetota</taxon>
        <taxon>Actinomycetes</taxon>
        <taxon>Streptosporangiales</taxon>
        <taxon>Thermomonosporaceae</taxon>
        <taxon>Actinomadura</taxon>
    </lineage>
</organism>
<dbReference type="Proteomes" id="UP000262882">
    <property type="component" value="Unassembled WGS sequence"/>
</dbReference>
<proteinExistence type="inferred from homology"/>
<dbReference type="GO" id="GO:0006635">
    <property type="term" value="P:fatty acid beta-oxidation"/>
    <property type="evidence" value="ECO:0007669"/>
    <property type="project" value="TreeGrafter"/>
</dbReference>
<keyword evidence="3" id="KW-0413">Isomerase</keyword>
<dbReference type="AlphaFoldDB" id="A0A372GP45"/>
<dbReference type="RefSeq" id="WP_117397611.1">
    <property type="nucleotide sequence ID" value="NZ_QVNQ01000001.1"/>
</dbReference>
<dbReference type="SUPFAM" id="SSF52096">
    <property type="entry name" value="ClpP/crotonase"/>
    <property type="match status" value="1"/>
</dbReference>
<name>A0A372GP45_9ACTN</name>
<dbReference type="Gene3D" id="3.90.226.10">
    <property type="entry name" value="2-enoyl-CoA Hydratase, Chain A, domain 1"/>
    <property type="match status" value="1"/>
</dbReference>
<dbReference type="GO" id="GO:0016829">
    <property type="term" value="F:lyase activity"/>
    <property type="evidence" value="ECO:0007669"/>
    <property type="project" value="UniProtKB-KW"/>
</dbReference>
<comment type="caution">
    <text evidence="3">The sequence shown here is derived from an EMBL/GenBank/DDBJ whole genome shotgun (WGS) entry which is preliminary data.</text>
</comment>
<reference evidence="3 4" key="1">
    <citation type="submission" date="2018-08" db="EMBL/GenBank/DDBJ databases">
        <title>Actinomadura spongicola sp. nov., isolated from marine sponge Leucetta chagosensis.</title>
        <authorList>
            <person name="Li L."/>
            <person name="Lin H.W."/>
        </authorList>
    </citation>
    <scope>NUCLEOTIDE SEQUENCE [LARGE SCALE GENOMIC DNA]</scope>
    <source>
        <strain evidence="3 4">LHW52907</strain>
    </source>
</reference>
<protein>
    <submittedName>
        <fullName evidence="3">Enoyl-CoA hydratase/isomerase family protein</fullName>
    </submittedName>
</protein>
<keyword evidence="2" id="KW-0456">Lyase</keyword>
<dbReference type="PANTHER" id="PTHR11941:SF127">
    <property type="entry name" value="ENOYL-COA HYDRATASE ECHA18 (ENOYL HYDRASE) (UNSATURATED ACYL-COA HYDRATASE) (CROTONASE)-RELATED"/>
    <property type="match status" value="1"/>
</dbReference>
<keyword evidence="4" id="KW-1185">Reference proteome</keyword>
<evidence type="ECO:0000256" key="1">
    <source>
        <dbReference type="ARBA" id="ARBA00005254"/>
    </source>
</evidence>
<dbReference type="InterPro" id="IPR001753">
    <property type="entry name" value="Enoyl-CoA_hydra/iso"/>
</dbReference>
<dbReference type="Gene3D" id="1.10.12.10">
    <property type="entry name" value="Lyase 2-enoyl-coa Hydratase, Chain A, domain 2"/>
    <property type="match status" value="1"/>
</dbReference>
<evidence type="ECO:0000313" key="4">
    <source>
        <dbReference type="Proteomes" id="UP000262882"/>
    </source>
</evidence>
<dbReference type="GO" id="GO:0016853">
    <property type="term" value="F:isomerase activity"/>
    <property type="evidence" value="ECO:0007669"/>
    <property type="project" value="UniProtKB-KW"/>
</dbReference>
<dbReference type="EMBL" id="QVNQ01000001">
    <property type="protein sequence ID" value="RFS87161.1"/>
    <property type="molecule type" value="Genomic_DNA"/>
</dbReference>
<evidence type="ECO:0000256" key="2">
    <source>
        <dbReference type="ARBA" id="ARBA00023239"/>
    </source>
</evidence>
<sequence length="261" mass="27044">MAGSPDGRLRVEVADGVGTVVIDRPAKLNAMSAAMWRALPGILDDLAADPAVRVAVLAGAGGNFCAGADIAELDDIHRPDDSHLSVAAERALAAFPKPALAAIEGYCVGGGCQLAAACDLRFAADDAVFGVTPAKLGLVYPVTATARLVGLVGPSTAKYLLYSADLISADHALRVGLLDEVVPAEALHTRVAEFTATLASRSLLTQRAAKDLVDAIVTSTNVAEKARHWTDEATTTTEGEEGVTAFLTGRPPVFTWTTPTR</sequence>
<dbReference type="InterPro" id="IPR014748">
    <property type="entry name" value="Enoyl-CoA_hydra_C"/>
</dbReference>
<accession>A0A372GP45</accession>
<dbReference type="OrthoDB" id="4608673at2"/>